<dbReference type="RefSeq" id="WP_306817658.1">
    <property type="nucleotide sequence ID" value="NZ_JANJZD010000022.1"/>
</dbReference>
<accession>A0A2K4ZEQ7</accession>
<dbReference type="SUPFAM" id="SSF52540">
    <property type="entry name" value="P-loop containing nucleoside triphosphate hydrolases"/>
    <property type="match status" value="1"/>
</dbReference>
<name>A0A2K4ZEQ7_9FIRM</name>
<proteinExistence type="predicted"/>
<dbReference type="InterPro" id="IPR027417">
    <property type="entry name" value="P-loop_NTPase"/>
</dbReference>
<reference evidence="1 2" key="1">
    <citation type="submission" date="2018-01" db="EMBL/GenBank/DDBJ databases">
        <authorList>
            <person name="Gaut B.S."/>
            <person name="Morton B.R."/>
            <person name="Clegg M.T."/>
            <person name="Duvall M.R."/>
        </authorList>
    </citation>
    <scope>NUCLEOTIDE SEQUENCE [LARGE SCALE GENOMIC DNA]</scope>
    <source>
        <strain evidence="1">GP69</strain>
    </source>
</reference>
<evidence type="ECO:0000313" key="2">
    <source>
        <dbReference type="Proteomes" id="UP000236311"/>
    </source>
</evidence>
<dbReference type="Proteomes" id="UP000236311">
    <property type="component" value="Unassembled WGS sequence"/>
</dbReference>
<dbReference type="AlphaFoldDB" id="A0A2K4ZEQ7"/>
<sequence length="395" mass="45738">MERYFNTEGCCRPGIHYMVRLDDRLDAIKRLYVDRGKYFVINRGRQYGKTTTLRALAEYLKNDYAVLPMDFQALGSDCFVDGSAFVLSFIDYLEEIFSGREELRDAVSEEAYRNLIALRDQKRLGIDKLFRCLSGMCRTAEKPMVLIIDEVDSASNNQVFIDFLAQLRRYYLDRDFSPAFQSVILAGVYDIKNLKLKIRPDDEHQYNSPWNIAAEFNVEMDLSSAQIRDMLEEYESDHRTGMDTAAVAEEIYQYTSGYPYLVSAICKILDERLPEKEEYADQGSVWSKEGIGEAVSIILKTRIPLFDSMTRQLDLYPDLKDVLEQILYEGQRLSFSLGIKSVSLGTMFGFLKEEDGQIVVANRIFEMYLLNLFMSEESIRSDVFKQGQSDRNQFY</sequence>
<organism evidence="1 2">
    <name type="scientific">Acetatifactor muris</name>
    <dbReference type="NCBI Taxonomy" id="879566"/>
    <lineage>
        <taxon>Bacteria</taxon>
        <taxon>Bacillati</taxon>
        <taxon>Bacillota</taxon>
        <taxon>Clostridia</taxon>
        <taxon>Lachnospirales</taxon>
        <taxon>Lachnospiraceae</taxon>
        <taxon>Acetatifactor</taxon>
    </lineage>
</organism>
<keyword evidence="2" id="KW-1185">Reference proteome</keyword>
<protein>
    <submittedName>
        <fullName evidence="1">Putative AAA-ATPase</fullName>
    </submittedName>
</protein>
<dbReference type="Pfam" id="PF14516">
    <property type="entry name" value="AAA_35"/>
    <property type="match status" value="1"/>
</dbReference>
<evidence type="ECO:0000313" key="1">
    <source>
        <dbReference type="EMBL" id="SOY28953.1"/>
    </source>
</evidence>
<dbReference type="Gene3D" id="3.40.50.300">
    <property type="entry name" value="P-loop containing nucleotide triphosphate hydrolases"/>
    <property type="match status" value="1"/>
</dbReference>
<dbReference type="EMBL" id="OFSM01000007">
    <property type="protein sequence ID" value="SOY28953.1"/>
    <property type="molecule type" value="Genomic_DNA"/>
</dbReference>
<gene>
    <name evidence="1" type="ORF">AMURIS_01668</name>
</gene>